<gene>
    <name evidence="1" type="ORF">ACFQFQ_03735</name>
</gene>
<dbReference type="Proteomes" id="UP001596353">
    <property type="component" value="Unassembled WGS sequence"/>
</dbReference>
<sequence>MDILLLILSVLGSAAVAFLTAKWSANNSMTKLREEMKLDYSIETAIRHLLENPNYKKRSLKKIKHHLRGFRDDNELRMALMRAGAVAFSGTGVEEQWGLLSRNPEDVK</sequence>
<evidence type="ECO:0000313" key="1">
    <source>
        <dbReference type="EMBL" id="MFC6758817.1"/>
    </source>
</evidence>
<dbReference type="EMBL" id="JBHSWG010000001">
    <property type="protein sequence ID" value="MFC6758817.1"/>
    <property type="molecule type" value="Genomic_DNA"/>
</dbReference>
<keyword evidence="2" id="KW-1185">Reference proteome</keyword>
<proteinExistence type="predicted"/>
<protein>
    <submittedName>
        <fullName evidence="1">Uncharacterized protein</fullName>
    </submittedName>
</protein>
<reference evidence="2" key="1">
    <citation type="journal article" date="2019" name="Int. J. Syst. Evol. Microbiol.">
        <title>The Global Catalogue of Microorganisms (GCM) 10K type strain sequencing project: providing services to taxonomists for standard genome sequencing and annotation.</title>
        <authorList>
            <consortium name="The Broad Institute Genomics Platform"/>
            <consortium name="The Broad Institute Genome Sequencing Center for Infectious Disease"/>
            <person name="Wu L."/>
            <person name="Ma J."/>
        </authorList>
    </citation>
    <scope>NUCLEOTIDE SEQUENCE [LARGE SCALE GENOMIC DNA]</scope>
    <source>
        <strain evidence="2">CCUG 66188</strain>
    </source>
</reference>
<name>A0ABW2B0M3_9RHOB</name>
<comment type="caution">
    <text evidence="1">The sequence shown here is derived from an EMBL/GenBank/DDBJ whole genome shotgun (WGS) entry which is preliminary data.</text>
</comment>
<evidence type="ECO:0000313" key="2">
    <source>
        <dbReference type="Proteomes" id="UP001596353"/>
    </source>
</evidence>
<organism evidence="1 2">
    <name type="scientific">Sulfitobacter porphyrae</name>
    <dbReference type="NCBI Taxonomy" id="1246864"/>
    <lineage>
        <taxon>Bacteria</taxon>
        <taxon>Pseudomonadati</taxon>
        <taxon>Pseudomonadota</taxon>
        <taxon>Alphaproteobacteria</taxon>
        <taxon>Rhodobacterales</taxon>
        <taxon>Roseobacteraceae</taxon>
        <taxon>Sulfitobacter</taxon>
    </lineage>
</organism>
<accession>A0ABW2B0M3</accession>